<dbReference type="WBParaSite" id="ES5_v2.g20317.t1">
    <property type="protein sequence ID" value="ES5_v2.g20317.t1"/>
    <property type="gene ID" value="ES5_v2.g20317"/>
</dbReference>
<evidence type="ECO:0000313" key="1">
    <source>
        <dbReference type="Proteomes" id="UP000887579"/>
    </source>
</evidence>
<reference evidence="2" key="1">
    <citation type="submission" date="2022-11" db="UniProtKB">
        <authorList>
            <consortium name="WormBaseParasite"/>
        </authorList>
    </citation>
    <scope>IDENTIFICATION</scope>
</reference>
<protein>
    <submittedName>
        <fullName evidence="2">Peptidase S1 domain-containing protein</fullName>
    </submittedName>
</protein>
<dbReference type="Proteomes" id="UP000887579">
    <property type="component" value="Unplaced"/>
</dbReference>
<sequence>MCSSSIIGPKWLLTAAHCKDLPVAGIIYGNDDRTFGITAEIKDKFPHPKHQRKIPGYDIMLVELQEPLIFNENVSSICLSQNSFSTTPETKTILTGWGKLFEKLQPWVNTTVSVRLSNNDIVFESTPILHDKIVHIRDRSYCANLTTDMICAGGIGEGSTPEDSGGAMMTISEGKFYQQGIIAGGDMFTVVGRDDVYEDHGYYTEVSQYCDWIKETTRGEVECEN</sequence>
<evidence type="ECO:0000313" key="2">
    <source>
        <dbReference type="WBParaSite" id="ES5_v2.g20317.t1"/>
    </source>
</evidence>
<organism evidence="1 2">
    <name type="scientific">Panagrolaimus sp. ES5</name>
    <dbReference type="NCBI Taxonomy" id="591445"/>
    <lineage>
        <taxon>Eukaryota</taxon>
        <taxon>Metazoa</taxon>
        <taxon>Ecdysozoa</taxon>
        <taxon>Nematoda</taxon>
        <taxon>Chromadorea</taxon>
        <taxon>Rhabditida</taxon>
        <taxon>Tylenchina</taxon>
        <taxon>Panagrolaimomorpha</taxon>
        <taxon>Panagrolaimoidea</taxon>
        <taxon>Panagrolaimidae</taxon>
        <taxon>Panagrolaimus</taxon>
    </lineage>
</organism>
<accession>A0AC34FSU7</accession>
<proteinExistence type="predicted"/>
<name>A0AC34FSU7_9BILA</name>